<protein>
    <submittedName>
        <fullName evidence="1">Uncharacterized protein</fullName>
    </submittedName>
</protein>
<dbReference type="RefSeq" id="WP_112737364.1">
    <property type="nucleotide sequence ID" value="NZ_ML133687.1"/>
</dbReference>
<dbReference type="EMBL" id="RJTH01000002">
    <property type="protein sequence ID" value="RUM26018.1"/>
    <property type="molecule type" value="Genomic_DNA"/>
</dbReference>
<dbReference type="Pfam" id="PF20289">
    <property type="entry name" value="MComp1"/>
    <property type="match status" value="1"/>
</dbReference>
<dbReference type="OrthoDB" id="7061192at2"/>
<reference evidence="2" key="1">
    <citation type="submission" date="2018-11" db="EMBL/GenBank/DDBJ databases">
        <title>Rhizobium chutanense sp. nov., isolated from root nodules of Phaseolus vulgaris in China.</title>
        <authorList>
            <person name="Huo Y."/>
        </authorList>
    </citation>
    <scope>NUCLEOTIDE SEQUENCE [LARGE SCALE GENOMIC DNA]</scope>
    <source>
        <strain evidence="2">CCBAU 65647</strain>
    </source>
</reference>
<proteinExistence type="predicted"/>
<evidence type="ECO:0000313" key="2">
    <source>
        <dbReference type="Proteomes" id="UP000278823"/>
    </source>
</evidence>
<dbReference type="Proteomes" id="UP000278823">
    <property type="component" value="Unassembled WGS sequence"/>
</dbReference>
<comment type="caution">
    <text evidence="1">The sequence shown here is derived from an EMBL/GenBank/DDBJ whole genome shotgun (WGS) entry which is preliminary data.</text>
</comment>
<name>A0A3S0QRK3_9HYPH</name>
<organism evidence="1 2">
    <name type="scientific">Rhizobium vallis</name>
    <dbReference type="NCBI Taxonomy" id="634290"/>
    <lineage>
        <taxon>Bacteria</taxon>
        <taxon>Pseudomonadati</taxon>
        <taxon>Pseudomonadota</taxon>
        <taxon>Alphaproteobacteria</taxon>
        <taxon>Hyphomicrobiales</taxon>
        <taxon>Rhizobiaceae</taxon>
        <taxon>Rhizobium/Agrobacterium group</taxon>
        <taxon>Rhizobium</taxon>
    </lineage>
</organism>
<accession>A0A3S0QRK3</accession>
<evidence type="ECO:0000313" key="1">
    <source>
        <dbReference type="EMBL" id="RUM26018.1"/>
    </source>
</evidence>
<dbReference type="AlphaFoldDB" id="A0A3S0QRK3"/>
<sequence>MTPEVLKFLLVAATEQLGWRADEVKDFASPTFRSRPAEAETKAMPGLFGLRLGQYPVIVAPIALDTVEGVTAALKKLHAQMVVARSYMYEREVINAHLLLCATAPTPTGDWARLVDLIERDETVCRKLVWIPKQTAVQESFDVFLARTFLSMPWEHVTAVSDAPLDQTHELAQRLLEKHGLNQDVAQQWVSLSQQLIDDPESLVTELVLTREASK</sequence>
<keyword evidence="2" id="KW-1185">Reference proteome</keyword>
<gene>
    <name evidence="1" type="ORF">EFQ99_06905</name>
</gene>
<dbReference type="InterPro" id="IPR046905">
    <property type="entry name" value="ABC-3C_MC1"/>
</dbReference>